<comment type="caution">
    <text evidence="1">The sequence shown here is derived from an EMBL/GenBank/DDBJ whole genome shotgun (WGS) entry which is preliminary data.</text>
</comment>
<name>A0A8J4TBC1_CLAMG</name>
<dbReference type="Proteomes" id="UP000727407">
    <property type="component" value="Unassembled WGS sequence"/>
</dbReference>
<keyword evidence="2" id="KW-1185">Reference proteome</keyword>
<protein>
    <submittedName>
        <fullName evidence="1">Seizure protein 6</fullName>
    </submittedName>
</protein>
<evidence type="ECO:0000313" key="2">
    <source>
        <dbReference type="Proteomes" id="UP000727407"/>
    </source>
</evidence>
<organism evidence="1 2">
    <name type="scientific">Clarias magur</name>
    <name type="common">Asian catfish</name>
    <name type="synonym">Macropteronotus magur</name>
    <dbReference type="NCBI Taxonomy" id="1594786"/>
    <lineage>
        <taxon>Eukaryota</taxon>
        <taxon>Metazoa</taxon>
        <taxon>Chordata</taxon>
        <taxon>Craniata</taxon>
        <taxon>Vertebrata</taxon>
        <taxon>Euteleostomi</taxon>
        <taxon>Actinopterygii</taxon>
        <taxon>Neopterygii</taxon>
        <taxon>Teleostei</taxon>
        <taxon>Ostariophysi</taxon>
        <taxon>Siluriformes</taxon>
        <taxon>Clariidae</taxon>
        <taxon>Clarias</taxon>
    </lineage>
</organism>
<proteinExistence type="predicted"/>
<sequence length="66" mass="7569">MDREVRTKTLCVSFLQRSTVAMATHHPLYKAALTQEVYKTSSPYTLLMFSPCSPHVLLMFLTYVTL</sequence>
<dbReference type="AlphaFoldDB" id="A0A8J4TBC1"/>
<gene>
    <name evidence="1" type="primary">Sez6</name>
    <name evidence="1" type="ORF">DAT39_022491</name>
</gene>
<accession>A0A8J4TBC1</accession>
<evidence type="ECO:0000313" key="1">
    <source>
        <dbReference type="EMBL" id="KAF5886547.1"/>
    </source>
</evidence>
<reference evidence="1" key="1">
    <citation type="submission" date="2020-07" db="EMBL/GenBank/DDBJ databases">
        <title>Clarias magur genome sequencing, assembly and annotation.</title>
        <authorList>
            <person name="Kushwaha B."/>
            <person name="Kumar R."/>
            <person name="Das P."/>
            <person name="Joshi C.G."/>
            <person name="Kumar D."/>
            <person name="Nagpure N.S."/>
            <person name="Pandey M."/>
            <person name="Agarwal S."/>
            <person name="Srivastava S."/>
            <person name="Singh M."/>
            <person name="Sahoo L."/>
            <person name="Jayasankar P."/>
            <person name="Meher P.K."/>
            <person name="Koringa P.G."/>
            <person name="Iquebal M.A."/>
            <person name="Das S.P."/>
            <person name="Bit A."/>
            <person name="Patnaik S."/>
            <person name="Patel N."/>
            <person name="Shah T.M."/>
            <person name="Hinsu A."/>
            <person name="Jena J.K."/>
        </authorList>
    </citation>
    <scope>NUCLEOTIDE SEQUENCE</scope>
    <source>
        <strain evidence="1">CIFAMagur01</strain>
        <tissue evidence="1">Testis</tissue>
    </source>
</reference>
<dbReference type="EMBL" id="QNUK01001171">
    <property type="protein sequence ID" value="KAF5886547.1"/>
    <property type="molecule type" value="Genomic_DNA"/>
</dbReference>